<keyword evidence="3" id="KW-1185">Reference proteome</keyword>
<name>A0A562RXK3_9BRAD</name>
<organism evidence="2 3">
    <name type="scientific">Bradyrhizobium huanghuaihaiense</name>
    <dbReference type="NCBI Taxonomy" id="990078"/>
    <lineage>
        <taxon>Bacteria</taxon>
        <taxon>Pseudomonadati</taxon>
        <taxon>Pseudomonadota</taxon>
        <taxon>Alphaproteobacteria</taxon>
        <taxon>Hyphomicrobiales</taxon>
        <taxon>Nitrobacteraceae</taxon>
        <taxon>Bradyrhizobium</taxon>
    </lineage>
</organism>
<dbReference type="Proteomes" id="UP000316291">
    <property type="component" value="Unassembled WGS sequence"/>
</dbReference>
<evidence type="ECO:0000313" key="3">
    <source>
        <dbReference type="Proteomes" id="UP000316291"/>
    </source>
</evidence>
<reference evidence="2 3" key="1">
    <citation type="journal article" date="2015" name="Stand. Genomic Sci.">
        <title>Genomic Encyclopedia of Bacterial and Archaeal Type Strains, Phase III: the genomes of soil and plant-associated and newly described type strains.</title>
        <authorList>
            <person name="Whitman W.B."/>
            <person name="Woyke T."/>
            <person name="Klenk H.P."/>
            <person name="Zhou Y."/>
            <person name="Lilburn T.G."/>
            <person name="Beck B.J."/>
            <person name="De Vos P."/>
            <person name="Vandamme P."/>
            <person name="Eisen J.A."/>
            <person name="Garrity G."/>
            <person name="Hugenholtz P."/>
            <person name="Kyrpides N.C."/>
        </authorList>
    </citation>
    <scope>NUCLEOTIDE SEQUENCE [LARGE SCALE GENOMIC DNA]</scope>
    <source>
        <strain evidence="2 3">CGMCC 1.10948</strain>
    </source>
</reference>
<dbReference type="RefSeq" id="WP_145831424.1">
    <property type="nucleotide sequence ID" value="NZ_VLLA01000003.1"/>
</dbReference>
<sequence>MFDGYYMQRKSRPASPPRKQRARPGSVDWVAATLHLDWHDREQLERAAVIEAAAERRDLITRSMFATGSMKAAAEHLADHTDMPAKDAVACLSIASRSTAQQAPPLAERCSTAVGTIGVVTQAEAAGMNSRMSWNNLAADIYGSRRKGQTK</sequence>
<accession>A0A562RXK3</accession>
<comment type="caution">
    <text evidence="2">The sequence shown here is derived from an EMBL/GenBank/DDBJ whole genome shotgun (WGS) entry which is preliminary data.</text>
</comment>
<evidence type="ECO:0000313" key="2">
    <source>
        <dbReference type="EMBL" id="TWI73791.1"/>
    </source>
</evidence>
<feature type="region of interest" description="Disordered" evidence="1">
    <location>
        <begin position="1"/>
        <end position="25"/>
    </location>
</feature>
<gene>
    <name evidence="2" type="ORF">IQ16_01935</name>
</gene>
<proteinExistence type="predicted"/>
<protein>
    <submittedName>
        <fullName evidence="2">Uncharacterized protein</fullName>
    </submittedName>
</protein>
<dbReference type="EMBL" id="VLLA01000003">
    <property type="protein sequence ID" value="TWI73791.1"/>
    <property type="molecule type" value="Genomic_DNA"/>
</dbReference>
<dbReference type="AlphaFoldDB" id="A0A562RXK3"/>
<evidence type="ECO:0000256" key="1">
    <source>
        <dbReference type="SAM" id="MobiDB-lite"/>
    </source>
</evidence>